<evidence type="ECO:0008006" key="4">
    <source>
        <dbReference type="Google" id="ProtNLM"/>
    </source>
</evidence>
<evidence type="ECO:0000313" key="3">
    <source>
        <dbReference type="EMBL" id="CAD8481659.1"/>
    </source>
</evidence>
<gene>
    <name evidence="3" type="ORF">PANT1444_LOCUS7194</name>
</gene>
<organism evidence="3">
    <name type="scientific">Phaeocystis antarctica</name>
    <dbReference type="NCBI Taxonomy" id="33657"/>
    <lineage>
        <taxon>Eukaryota</taxon>
        <taxon>Haptista</taxon>
        <taxon>Haptophyta</taxon>
        <taxon>Prymnesiophyceae</taxon>
        <taxon>Phaeocystales</taxon>
        <taxon>Phaeocystaceae</taxon>
        <taxon>Phaeocystis</taxon>
    </lineage>
</organism>
<feature type="region of interest" description="Disordered" evidence="2">
    <location>
        <begin position="1"/>
        <end position="21"/>
    </location>
</feature>
<dbReference type="EMBL" id="HBEP01012703">
    <property type="protein sequence ID" value="CAD8481659.1"/>
    <property type="molecule type" value="Transcribed_RNA"/>
</dbReference>
<protein>
    <recommendedName>
        <fullName evidence="4">6-phosphogluconolactonase</fullName>
    </recommendedName>
</protein>
<dbReference type="Pfam" id="PF10282">
    <property type="entry name" value="Lactonase"/>
    <property type="match status" value="2"/>
</dbReference>
<dbReference type="Gene3D" id="2.130.10.10">
    <property type="entry name" value="YVTN repeat-like/Quinoprotein amine dehydrogenase"/>
    <property type="match status" value="1"/>
</dbReference>
<dbReference type="InterPro" id="IPR015943">
    <property type="entry name" value="WD40/YVTN_repeat-like_dom_sf"/>
</dbReference>
<dbReference type="InterPro" id="IPR019405">
    <property type="entry name" value="Lactonase_7-beta_prop"/>
</dbReference>
<proteinExistence type="inferred from homology"/>
<evidence type="ECO:0000256" key="2">
    <source>
        <dbReference type="SAM" id="MobiDB-lite"/>
    </source>
</evidence>
<dbReference type="PANTHER" id="PTHR30344:SF1">
    <property type="entry name" value="6-PHOSPHOGLUCONOLACTONASE"/>
    <property type="match status" value="1"/>
</dbReference>
<dbReference type="InterPro" id="IPR011048">
    <property type="entry name" value="Haem_d1_sf"/>
</dbReference>
<dbReference type="InterPro" id="IPR050282">
    <property type="entry name" value="Cycloisomerase_2"/>
</dbReference>
<dbReference type="PANTHER" id="PTHR30344">
    <property type="entry name" value="6-PHOSPHOGLUCONOLACTONASE-RELATED"/>
    <property type="match status" value="1"/>
</dbReference>
<dbReference type="AlphaFoldDB" id="A0A7S0ED39"/>
<accession>A0A7S0ED39</accession>
<evidence type="ECO:0000256" key="1">
    <source>
        <dbReference type="ARBA" id="ARBA00005564"/>
    </source>
</evidence>
<name>A0A7S0ED39_9EUKA</name>
<dbReference type="SUPFAM" id="SSF51004">
    <property type="entry name" value="C-terminal (heme d1) domain of cytochrome cd1-nitrite reductase"/>
    <property type="match status" value="1"/>
</dbReference>
<dbReference type="GO" id="GO:0017057">
    <property type="term" value="F:6-phosphogluconolactonase activity"/>
    <property type="evidence" value="ECO:0007669"/>
    <property type="project" value="TreeGrafter"/>
</dbReference>
<comment type="similarity">
    <text evidence="1">Belongs to the cycloisomerase 2 family.</text>
</comment>
<reference evidence="3" key="1">
    <citation type="submission" date="2021-01" db="EMBL/GenBank/DDBJ databases">
        <authorList>
            <person name="Corre E."/>
            <person name="Pelletier E."/>
            <person name="Niang G."/>
            <person name="Scheremetjew M."/>
            <person name="Finn R."/>
            <person name="Kale V."/>
            <person name="Holt S."/>
            <person name="Cochrane G."/>
            <person name="Meng A."/>
            <person name="Brown T."/>
            <person name="Cohen L."/>
        </authorList>
    </citation>
    <scope>NUCLEOTIDE SEQUENCE</scope>
    <source>
        <strain evidence="3">CCMP1374</strain>
    </source>
</reference>
<sequence length="519" mass="56830">METSADNQIYPPMDKRPIPTSTSFLAELRSSQNLPDPRPSSAEPKAKISIRGDSYLGGMDQMDKLVTNLRDPNIGDEELEKQLQMRLMLAAALSWPPPPHTFGPVVVISSYTQFSNLAHGPRGTEATRSMRSYRLNISDGSLTLLSVTGEGAIHNPAFSRCHPKLNVIYACTESVKQEGQVVTLALDGKSGALREHCPPVGAGGTSTCFLTIHHACRRMLLVNYWDSTICTVRMEPDGRLGGVMATYDPKQGRKMKACAENHVNHSRNDAAAQAERQGDPHSHAIVLEPSRGNMAFVPDLGMDVIRQFHFDEETGVVTPCGEMVSGVKVEGLSLGPRYMCFHQGRHVCYVVNELSSQVAVFQYHPEVASEIDSMFARTAPQLRAELLRSCKPTLSLVQTVSTLPSAFPRELNTCGRVAIHPSGDFVLTSNRGHDSVAVHRIHRDSTPAGLVTLAGIFHTRGETPRHFQFDKSGQWLIVANQDSDDCAVFQFNCSTGQVVFTGNSFKCPSPNFVCVWNGA</sequence>